<sequence length="133" mass="15267">MDLRKTLTVLFEGHGMRLKGIYFVTTSKVIDTLIGILKQVLKPKIIKRIKVFKTWEEIYDLIGREIIPADFGGYEKTEKEIHDDWIEALGDEGFKKYFQDISSASTVESSRPNLMFSEEYAGLPGTFRLLSVD</sequence>
<proteinExistence type="predicted"/>
<reference evidence="2" key="1">
    <citation type="submission" date="2021-02" db="EMBL/GenBank/DDBJ databases">
        <authorList>
            <person name="Steward A R."/>
        </authorList>
    </citation>
    <scope>NUCLEOTIDE SEQUENCE</scope>
</reference>
<dbReference type="EMBL" id="CAJOBZ010000006">
    <property type="protein sequence ID" value="CAF4802395.1"/>
    <property type="molecule type" value="Genomic_DNA"/>
</dbReference>
<dbReference type="PANTHER" id="PTHR10174:SF222">
    <property type="entry name" value="GH10083P-RELATED"/>
    <property type="match status" value="1"/>
</dbReference>
<organism evidence="2 3">
    <name type="scientific">Pieris macdunnoughi</name>
    <dbReference type="NCBI Taxonomy" id="345717"/>
    <lineage>
        <taxon>Eukaryota</taxon>
        <taxon>Metazoa</taxon>
        <taxon>Ecdysozoa</taxon>
        <taxon>Arthropoda</taxon>
        <taxon>Hexapoda</taxon>
        <taxon>Insecta</taxon>
        <taxon>Pterygota</taxon>
        <taxon>Neoptera</taxon>
        <taxon>Endopterygota</taxon>
        <taxon>Lepidoptera</taxon>
        <taxon>Glossata</taxon>
        <taxon>Ditrysia</taxon>
        <taxon>Papilionoidea</taxon>
        <taxon>Pieridae</taxon>
        <taxon>Pierinae</taxon>
        <taxon>Pieris</taxon>
    </lineage>
</organism>
<name>A0A821PAA7_9NEOP</name>
<dbReference type="CDD" id="cd00170">
    <property type="entry name" value="SEC14"/>
    <property type="match status" value="1"/>
</dbReference>
<comment type="caution">
    <text evidence="2">The sequence shown here is derived from an EMBL/GenBank/DDBJ whole genome shotgun (WGS) entry which is preliminary data.</text>
</comment>
<protein>
    <recommendedName>
        <fullName evidence="1">CRAL-TRIO domain-containing protein</fullName>
    </recommendedName>
</protein>
<accession>A0A821PAA7</accession>
<dbReference type="InterPro" id="IPR001251">
    <property type="entry name" value="CRAL-TRIO_dom"/>
</dbReference>
<dbReference type="Pfam" id="PF00650">
    <property type="entry name" value="CRAL_TRIO"/>
    <property type="match status" value="1"/>
</dbReference>
<dbReference type="OrthoDB" id="7422178at2759"/>
<dbReference type="PROSITE" id="PS50191">
    <property type="entry name" value="CRAL_TRIO"/>
    <property type="match status" value="1"/>
</dbReference>
<dbReference type="Gene3D" id="3.40.525.10">
    <property type="entry name" value="CRAL-TRIO lipid binding domain"/>
    <property type="match status" value="1"/>
</dbReference>
<dbReference type="InterPro" id="IPR036865">
    <property type="entry name" value="CRAL-TRIO_dom_sf"/>
</dbReference>
<dbReference type="PRINTS" id="PR00180">
    <property type="entry name" value="CRETINALDHBP"/>
</dbReference>
<evidence type="ECO:0000313" key="3">
    <source>
        <dbReference type="Proteomes" id="UP000663880"/>
    </source>
</evidence>
<dbReference type="SUPFAM" id="SSF52087">
    <property type="entry name" value="CRAL/TRIO domain"/>
    <property type="match status" value="1"/>
</dbReference>
<keyword evidence="3" id="KW-1185">Reference proteome</keyword>
<feature type="domain" description="CRAL-TRIO" evidence="1">
    <location>
        <begin position="1"/>
        <end position="79"/>
    </location>
</feature>
<dbReference type="PANTHER" id="PTHR10174">
    <property type="entry name" value="ALPHA-TOCOPHEROL TRANSFER PROTEIN-RELATED"/>
    <property type="match status" value="1"/>
</dbReference>
<dbReference type="GO" id="GO:0016020">
    <property type="term" value="C:membrane"/>
    <property type="evidence" value="ECO:0007669"/>
    <property type="project" value="TreeGrafter"/>
</dbReference>
<dbReference type="AlphaFoldDB" id="A0A821PAA7"/>
<gene>
    <name evidence="2" type="ORF">PMACD_LOCUS3522</name>
</gene>
<dbReference type="Proteomes" id="UP000663880">
    <property type="component" value="Unassembled WGS sequence"/>
</dbReference>
<dbReference type="GO" id="GO:1902936">
    <property type="term" value="F:phosphatidylinositol bisphosphate binding"/>
    <property type="evidence" value="ECO:0007669"/>
    <property type="project" value="TreeGrafter"/>
</dbReference>
<evidence type="ECO:0000259" key="1">
    <source>
        <dbReference type="PROSITE" id="PS50191"/>
    </source>
</evidence>
<evidence type="ECO:0000313" key="2">
    <source>
        <dbReference type="EMBL" id="CAF4802395.1"/>
    </source>
</evidence>